<reference evidence="1" key="1">
    <citation type="submission" date="2018-05" db="EMBL/GenBank/DDBJ databases">
        <authorList>
            <person name="Lanie J.A."/>
            <person name="Ng W.-L."/>
            <person name="Kazmierczak K.M."/>
            <person name="Andrzejewski T.M."/>
            <person name="Davidsen T.M."/>
            <person name="Wayne K.J."/>
            <person name="Tettelin H."/>
            <person name="Glass J.I."/>
            <person name="Rusch D."/>
            <person name="Podicherti R."/>
            <person name="Tsui H.-C.T."/>
            <person name="Winkler M.E."/>
        </authorList>
    </citation>
    <scope>NUCLEOTIDE SEQUENCE</scope>
</reference>
<dbReference type="InterPro" id="IPR010221">
    <property type="entry name" value="VCBS_dom"/>
</dbReference>
<dbReference type="EMBL" id="UINC01021445">
    <property type="protein sequence ID" value="SVA88999.1"/>
    <property type="molecule type" value="Genomic_DNA"/>
</dbReference>
<evidence type="ECO:0000313" key="1">
    <source>
        <dbReference type="EMBL" id="SVA88999.1"/>
    </source>
</evidence>
<dbReference type="Gene3D" id="2.60.40.10">
    <property type="entry name" value="Immunoglobulins"/>
    <property type="match status" value="1"/>
</dbReference>
<accession>A0A381ZIH6</accession>
<protein>
    <recommendedName>
        <fullName evidence="2">RapA2 cadherin-like domain-containing protein</fullName>
    </recommendedName>
</protein>
<sequence>MGFTMKVIETLSKVISSSKTKQKLSKEKNNYLLSVLALAALPDKIFAENEIPEKIEIKGYLIDVAKLAEEAGIEVSAIEELVIALADPSLGELIYLGNGIYQFIPSSGIFEVSFAITNADASQSTVVSVSFDEVLPLDGGTIDYSDFDVSDFQGSLISTATVTVGVDLIGMGIAGIGMAVAMLSKASTTTTSTEEDLEGVISEGLLKNAQVFLDLDGDGTLDWTDADGNNEWDAGEGEQWTLSAADGSYTLSDISAADIAAGTLMGQAYKIDGVSQTVDMISGSDVENIVMMADTSATVITPLTSMVKSGISNADALDILGLDGTAIDINSFNPFSTENDGTANAIAFEKVATKLFTTVNSIAEAIDSSAGDDLDATEGFILAMSSVATKMGEEIAVRAVNTALQAEADALDAEAAALQAIVDAAGVDVTAEQTAAVTAKEAEVTAKDLLVTAKNTEATTDKVGDSVTALVTSVSKAIVNVNTEIDSVTAFDVATAKETLNMGSETLSTQVKAAVDDGTTISLAADTLETLSEDDTSISFTAVAGTATSLTGFYGDISNDSGSTWTYTLHTSESHGQAQSEGDSYADTFTITDSNNDTHSVTVVVFGEDDAAVITAADGTIAEGTATVSATATHTDVDSDDDANVFTAVSTATDSANGYGTYTVTSAGVWTYTLNSDHATVDALGASESTTDTITVTSGDGTTEDIAITITGVNDSPVFTSSAT</sequence>
<proteinExistence type="predicted"/>
<dbReference type="InterPro" id="IPR013783">
    <property type="entry name" value="Ig-like_fold"/>
</dbReference>
<dbReference type="NCBIfam" id="TIGR01965">
    <property type="entry name" value="VCBS_repeat"/>
    <property type="match status" value="2"/>
</dbReference>
<gene>
    <name evidence="1" type="ORF">METZ01_LOCUS141853</name>
</gene>
<evidence type="ECO:0008006" key="2">
    <source>
        <dbReference type="Google" id="ProtNLM"/>
    </source>
</evidence>
<dbReference type="AlphaFoldDB" id="A0A381ZIH6"/>
<organism evidence="1">
    <name type="scientific">marine metagenome</name>
    <dbReference type="NCBI Taxonomy" id="408172"/>
    <lineage>
        <taxon>unclassified sequences</taxon>
        <taxon>metagenomes</taxon>
        <taxon>ecological metagenomes</taxon>
    </lineage>
</organism>
<feature type="non-terminal residue" evidence="1">
    <location>
        <position position="724"/>
    </location>
</feature>
<name>A0A381ZIH6_9ZZZZ</name>